<dbReference type="Proteomes" id="UP000260640">
    <property type="component" value="Unassembled WGS sequence"/>
</dbReference>
<feature type="region of interest" description="Disordered" evidence="1">
    <location>
        <begin position="26"/>
        <end position="59"/>
    </location>
</feature>
<dbReference type="AlphaFoldDB" id="A0A3E4JR95"/>
<evidence type="ECO:0000313" key="3">
    <source>
        <dbReference type="Proteomes" id="UP000260640"/>
    </source>
</evidence>
<name>A0A3E4JR95_PHOVU</name>
<proteinExistence type="predicted"/>
<protein>
    <submittedName>
        <fullName evidence="2">Uncharacterized protein</fullName>
    </submittedName>
</protein>
<gene>
    <name evidence="2" type="ORF">DXD46_06655</name>
</gene>
<reference evidence="2 3" key="1">
    <citation type="submission" date="2018-08" db="EMBL/GenBank/DDBJ databases">
        <title>A genome reference for cultivated species of the human gut microbiota.</title>
        <authorList>
            <person name="Zou Y."/>
            <person name="Xue W."/>
            <person name="Luo G."/>
        </authorList>
    </citation>
    <scope>NUCLEOTIDE SEQUENCE [LARGE SCALE GENOMIC DNA]</scope>
    <source>
        <strain evidence="2 3">TM05-16</strain>
    </source>
</reference>
<evidence type="ECO:0000256" key="1">
    <source>
        <dbReference type="SAM" id="MobiDB-lite"/>
    </source>
</evidence>
<accession>A0A3E4JR95</accession>
<comment type="caution">
    <text evidence="2">The sequence shown here is derived from an EMBL/GenBank/DDBJ whole genome shotgun (WGS) entry which is preliminary data.</text>
</comment>
<evidence type="ECO:0000313" key="2">
    <source>
        <dbReference type="EMBL" id="RGJ89550.1"/>
    </source>
</evidence>
<organism evidence="2 3">
    <name type="scientific">Phocaeicola vulgatus</name>
    <name type="common">Bacteroides vulgatus</name>
    <dbReference type="NCBI Taxonomy" id="821"/>
    <lineage>
        <taxon>Bacteria</taxon>
        <taxon>Pseudomonadati</taxon>
        <taxon>Bacteroidota</taxon>
        <taxon>Bacteroidia</taxon>
        <taxon>Bacteroidales</taxon>
        <taxon>Bacteroidaceae</taxon>
        <taxon>Phocaeicola</taxon>
    </lineage>
</organism>
<dbReference type="EMBL" id="QSPP01000013">
    <property type="protein sequence ID" value="RGJ89550.1"/>
    <property type="molecule type" value="Genomic_DNA"/>
</dbReference>
<sequence>MGIAKHRESYFGRVRRPACGKRGIRQAHLDRPGDGTDISRAVLPNNGEQPFLLPPATKG</sequence>